<evidence type="ECO:0008006" key="5">
    <source>
        <dbReference type="Google" id="ProtNLM"/>
    </source>
</evidence>
<accession>A0A168FG13</accession>
<keyword evidence="2" id="KW-0732">Signal</keyword>
<dbReference type="STRING" id="1300344.I598_2108"/>
<proteinExistence type="predicted"/>
<dbReference type="PROSITE" id="PS51257">
    <property type="entry name" value="PROKAR_LIPOPROTEIN"/>
    <property type="match status" value="1"/>
</dbReference>
<evidence type="ECO:0000256" key="1">
    <source>
        <dbReference type="SAM" id="MobiDB-lite"/>
    </source>
</evidence>
<feature type="region of interest" description="Disordered" evidence="1">
    <location>
        <begin position="156"/>
        <end position="179"/>
    </location>
</feature>
<dbReference type="RefSeq" id="WP_068202903.1">
    <property type="nucleotide sequence ID" value="NZ_CP014209.1"/>
</dbReference>
<name>A0A168FG13_9MICO</name>
<gene>
    <name evidence="3" type="ORF">I598_2108</name>
</gene>
<feature type="chain" id="PRO_5007896786" description="Sporulation and spore germination" evidence="2">
    <location>
        <begin position="29"/>
        <end position="179"/>
    </location>
</feature>
<sequence length="179" mass="18897">MNRGGRRPLHRAVAVAATLTCVLGTASCADLSAGYQGPPALDPPLAGPCWPLPEEVRIDVGHQVMRQYVVGDRWVLVAQWDRWSADDLATSLTDSLVDGGFTSLGTRDGWSLFEAPGYGAVAFDVTPLEDATPDTLVQGTFRLDLPRDAADPRGERGCPAIDMVDPPQDGATVLGGAPS</sequence>
<dbReference type="Proteomes" id="UP000076794">
    <property type="component" value="Chromosome"/>
</dbReference>
<organism evidence="3 4">
    <name type="scientific">Isoptericola dokdonensis DS-3</name>
    <dbReference type="NCBI Taxonomy" id="1300344"/>
    <lineage>
        <taxon>Bacteria</taxon>
        <taxon>Bacillati</taxon>
        <taxon>Actinomycetota</taxon>
        <taxon>Actinomycetes</taxon>
        <taxon>Micrococcales</taxon>
        <taxon>Promicromonosporaceae</taxon>
        <taxon>Isoptericola</taxon>
    </lineage>
</organism>
<protein>
    <recommendedName>
        <fullName evidence="5">Sporulation and spore germination</fullName>
    </recommendedName>
</protein>
<keyword evidence="4" id="KW-1185">Reference proteome</keyword>
<dbReference type="EMBL" id="CP014209">
    <property type="protein sequence ID" value="ANC31649.1"/>
    <property type="molecule type" value="Genomic_DNA"/>
</dbReference>
<dbReference type="AlphaFoldDB" id="A0A168FG13"/>
<evidence type="ECO:0000313" key="3">
    <source>
        <dbReference type="EMBL" id="ANC31649.1"/>
    </source>
</evidence>
<dbReference type="PATRIC" id="fig|1300344.3.peg.2116"/>
<dbReference type="OrthoDB" id="9844025at2"/>
<evidence type="ECO:0000256" key="2">
    <source>
        <dbReference type="SAM" id="SignalP"/>
    </source>
</evidence>
<dbReference type="KEGG" id="ido:I598_2108"/>
<feature type="signal peptide" evidence="2">
    <location>
        <begin position="1"/>
        <end position="28"/>
    </location>
</feature>
<evidence type="ECO:0000313" key="4">
    <source>
        <dbReference type="Proteomes" id="UP000076794"/>
    </source>
</evidence>
<reference evidence="3 4" key="1">
    <citation type="submission" date="2016-01" db="EMBL/GenBank/DDBJ databases">
        <title>Complete genome sequence of a soil Actinobacterium, Isoptericola dokdonensis DS-3.</title>
        <authorList>
            <person name="Kwon S.-K."/>
            <person name="Kim J.F."/>
        </authorList>
    </citation>
    <scope>NUCLEOTIDE SEQUENCE [LARGE SCALE GENOMIC DNA]</scope>
    <source>
        <strain evidence="3 4">DS-3</strain>
    </source>
</reference>